<name>A0A1T4SV90_9GAMM</name>
<dbReference type="GO" id="GO:0042834">
    <property type="term" value="F:peptidoglycan binding"/>
    <property type="evidence" value="ECO:0007669"/>
    <property type="project" value="InterPro"/>
</dbReference>
<dbReference type="PROSITE" id="PS51782">
    <property type="entry name" value="LYSM"/>
    <property type="match status" value="1"/>
</dbReference>
<dbReference type="Pfam" id="PF04225">
    <property type="entry name" value="LysM_OapA"/>
    <property type="match status" value="1"/>
</dbReference>
<dbReference type="InterPro" id="IPR018392">
    <property type="entry name" value="LysM"/>
</dbReference>
<reference evidence="11 12" key="1">
    <citation type="submission" date="2017-02" db="EMBL/GenBank/DDBJ databases">
        <authorList>
            <person name="Peterson S.W."/>
        </authorList>
    </citation>
    <scope>NUCLEOTIDE SEQUENCE [LARGE SCALE GENOMIC DNA]</scope>
    <source>
        <strain evidence="11 12">CECT 9189</strain>
    </source>
</reference>
<dbReference type="EMBL" id="FUWP01000007">
    <property type="protein sequence ID" value="SKA32082.1"/>
    <property type="molecule type" value="Genomic_DNA"/>
</dbReference>
<dbReference type="Pfam" id="PF19425">
    <property type="entry name" value="Csd3_N2"/>
    <property type="match status" value="1"/>
</dbReference>
<evidence type="ECO:0000256" key="2">
    <source>
        <dbReference type="ARBA" id="ARBA00004196"/>
    </source>
</evidence>
<dbReference type="Pfam" id="PF01551">
    <property type="entry name" value="Peptidase_M23"/>
    <property type="match status" value="1"/>
</dbReference>
<keyword evidence="9" id="KW-1133">Transmembrane helix</keyword>
<evidence type="ECO:0000256" key="6">
    <source>
        <dbReference type="ARBA" id="ARBA00022833"/>
    </source>
</evidence>
<dbReference type="OrthoDB" id="9805070at2"/>
<keyword evidence="5 11" id="KW-0378">Hydrolase</keyword>
<dbReference type="PANTHER" id="PTHR21666:SF292">
    <property type="entry name" value="MUREIN DD-ENDOPEPTIDASE MEPM"/>
    <property type="match status" value="1"/>
</dbReference>
<dbReference type="InterPro" id="IPR050570">
    <property type="entry name" value="Cell_wall_metabolism_enzyme"/>
</dbReference>
<dbReference type="InterPro" id="IPR016047">
    <property type="entry name" value="M23ase_b-sheet_dom"/>
</dbReference>
<dbReference type="InterPro" id="IPR007340">
    <property type="entry name" value="LysM_Opacity-associatedA"/>
</dbReference>
<evidence type="ECO:0000256" key="3">
    <source>
        <dbReference type="ARBA" id="ARBA00022670"/>
    </source>
</evidence>
<evidence type="ECO:0000256" key="5">
    <source>
        <dbReference type="ARBA" id="ARBA00022801"/>
    </source>
</evidence>
<proteinExistence type="predicted"/>
<dbReference type="CDD" id="cd00118">
    <property type="entry name" value="LysM"/>
    <property type="match status" value="1"/>
</dbReference>
<protein>
    <submittedName>
        <fullName evidence="11">Murein DD-endopeptidase MepM</fullName>
        <ecNumber evidence="11">3.4.24.-</ecNumber>
    </submittedName>
</protein>
<comment type="subcellular location">
    <subcellularLocation>
        <location evidence="2">Cell envelope</location>
    </subcellularLocation>
</comment>
<dbReference type="RefSeq" id="WP_080174617.1">
    <property type="nucleotide sequence ID" value="NZ_AP024855.1"/>
</dbReference>
<dbReference type="Proteomes" id="UP000191116">
    <property type="component" value="Unassembled WGS sequence"/>
</dbReference>
<dbReference type="EC" id="3.4.24.-" evidence="11"/>
<comment type="cofactor">
    <cofactor evidence="1">
        <name>Zn(2+)</name>
        <dbReference type="ChEBI" id="CHEBI:29105"/>
    </cofactor>
</comment>
<evidence type="ECO:0000256" key="7">
    <source>
        <dbReference type="ARBA" id="ARBA00023049"/>
    </source>
</evidence>
<evidence type="ECO:0000259" key="10">
    <source>
        <dbReference type="PROSITE" id="PS51782"/>
    </source>
</evidence>
<dbReference type="AlphaFoldDB" id="A0A1T4SV90"/>
<evidence type="ECO:0000256" key="8">
    <source>
        <dbReference type="ARBA" id="ARBA00060568"/>
    </source>
</evidence>
<dbReference type="CDD" id="cd12797">
    <property type="entry name" value="M23_peptidase"/>
    <property type="match status" value="1"/>
</dbReference>
<dbReference type="Gene3D" id="2.70.70.10">
    <property type="entry name" value="Glucose Permease (Domain IIA)"/>
    <property type="match status" value="1"/>
</dbReference>
<feature type="transmembrane region" description="Helical" evidence="9">
    <location>
        <begin position="12"/>
        <end position="34"/>
    </location>
</feature>
<comment type="pathway">
    <text evidence="8">Cell wall degradation; peptidoglycan degradation.</text>
</comment>
<evidence type="ECO:0000256" key="4">
    <source>
        <dbReference type="ARBA" id="ARBA00022723"/>
    </source>
</evidence>
<keyword evidence="9" id="KW-0812">Transmembrane</keyword>
<keyword evidence="7" id="KW-0482">Metalloprotease</keyword>
<sequence>MSTFKTTVLTNFVNYRLISLFGLSIITTAAVLSINTTSSTHHKEVQLPSLTTPQVVLKTLTPSAVIKDIVLPPTYSYKVKSGDTLSEIFAQLNLPQADVKEIMAADLNSLQIDNLRPNDILRFWVTDSDHRLNKVQLQFNVAHMINYTREKNNDFNVKEITLPGIWREKVINGNIYGSFSLSAKKAGLNYSEINEIIAIFKDKLNFTRDVKAGDRFEVVIKAKYVNNQASGDTELQAVRLYTNKQQFSAYLSSDGNFYDQNGESLQQAFLRYPTTKRFRISSQFNPYRRHPVTGRVQPHNGVDFAAPTGTPVLTTGDGVVTRVINHPYAGRYVVIKHSANYSTRYLHNSRILVKVGQRVKRGQEIALSGRTGRVTGPHIHYELLVRGKPVNPLTANIPLAASVSHQQKKAFELDVAQYNRLMQQPLATKESNIQVAINEPKDS</sequence>
<accession>A0A1T4SV90</accession>
<dbReference type="GO" id="GO:0004222">
    <property type="term" value="F:metalloendopeptidase activity"/>
    <property type="evidence" value="ECO:0007669"/>
    <property type="project" value="TreeGrafter"/>
</dbReference>
<keyword evidence="4" id="KW-0479">Metal-binding</keyword>
<dbReference type="InterPro" id="IPR011055">
    <property type="entry name" value="Dup_hybrid_motif"/>
</dbReference>
<feature type="domain" description="LysM" evidence="10">
    <location>
        <begin position="75"/>
        <end position="123"/>
    </location>
</feature>
<evidence type="ECO:0000256" key="1">
    <source>
        <dbReference type="ARBA" id="ARBA00001947"/>
    </source>
</evidence>
<dbReference type="SUPFAM" id="SSF51261">
    <property type="entry name" value="Duplicated hybrid motif"/>
    <property type="match status" value="1"/>
</dbReference>
<dbReference type="FunFam" id="2.70.70.10:FF:000002">
    <property type="entry name" value="Murein DD-endopeptidase MepM"/>
    <property type="match status" value="1"/>
</dbReference>
<keyword evidence="9" id="KW-0472">Membrane</keyword>
<dbReference type="InterPro" id="IPR045834">
    <property type="entry name" value="Csd3_N2"/>
</dbReference>
<keyword evidence="6" id="KW-0862">Zinc</keyword>
<evidence type="ECO:0000256" key="9">
    <source>
        <dbReference type="SAM" id="Phobius"/>
    </source>
</evidence>
<dbReference type="PANTHER" id="PTHR21666">
    <property type="entry name" value="PEPTIDASE-RELATED"/>
    <property type="match status" value="1"/>
</dbReference>
<dbReference type="Gene3D" id="3.10.450.350">
    <property type="match status" value="2"/>
</dbReference>
<dbReference type="GO" id="GO:0046872">
    <property type="term" value="F:metal ion binding"/>
    <property type="evidence" value="ECO:0007669"/>
    <property type="project" value="UniProtKB-KW"/>
</dbReference>
<dbReference type="GO" id="GO:0030313">
    <property type="term" value="C:cell envelope"/>
    <property type="evidence" value="ECO:0007669"/>
    <property type="project" value="UniProtKB-SubCell"/>
</dbReference>
<gene>
    <name evidence="11" type="primary">mepM_2</name>
    <name evidence="11" type="ORF">CZ814_01786</name>
</gene>
<organism evidence="11 12">
    <name type="scientific">Photobacterium toruni</name>
    <dbReference type="NCBI Taxonomy" id="1935446"/>
    <lineage>
        <taxon>Bacteria</taxon>
        <taxon>Pseudomonadati</taxon>
        <taxon>Pseudomonadota</taxon>
        <taxon>Gammaproteobacteria</taxon>
        <taxon>Vibrionales</taxon>
        <taxon>Vibrionaceae</taxon>
        <taxon>Photobacterium</taxon>
    </lineage>
</organism>
<evidence type="ECO:0000313" key="12">
    <source>
        <dbReference type="Proteomes" id="UP000191116"/>
    </source>
</evidence>
<evidence type="ECO:0000313" key="11">
    <source>
        <dbReference type="EMBL" id="SKA32082.1"/>
    </source>
</evidence>
<keyword evidence="3" id="KW-0645">Protease</keyword>
<dbReference type="GO" id="GO:0006508">
    <property type="term" value="P:proteolysis"/>
    <property type="evidence" value="ECO:0007669"/>
    <property type="project" value="UniProtKB-KW"/>
</dbReference>